<dbReference type="AlphaFoldDB" id="A0A1I0Z879"/>
<evidence type="ECO:0000313" key="2">
    <source>
        <dbReference type="EMBL" id="SFB21824.1"/>
    </source>
</evidence>
<reference evidence="3" key="1">
    <citation type="submission" date="2016-10" db="EMBL/GenBank/DDBJ databases">
        <authorList>
            <person name="Varghese N."/>
            <person name="Submissions S."/>
        </authorList>
    </citation>
    <scope>NUCLEOTIDE SEQUENCE [LARGE SCALE GENOMIC DNA]</scope>
    <source>
        <strain evidence="3">DSM 21789</strain>
    </source>
</reference>
<proteinExistence type="predicted"/>
<dbReference type="InterPro" id="IPR000182">
    <property type="entry name" value="GNAT_dom"/>
</dbReference>
<dbReference type="SUPFAM" id="SSF55729">
    <property type="entry name" value="Acyl-CoA N-acyltransferases (Nat)"/>
    <property type="match status" value="1"/>
</dbReference>
<gene>
    <name evidence="2" type="ORF">SAMN05660845_2093</name>
</gene>
<name>A0A1I0Z879_9FLAO</name>
<protein>
    <submittedName>
        <fullName evidence="2">Diamine N-acetyltransferase</fullName>
    </submittedName>
</protein>
<dbReference type="PROSITE" id="PS51186">
    <property type="entry name" value="GNAT"/>
    <property type="match status" value="1"/>
</dbReference>
<dbReference type="RefSeq" id="WP_091476983.1">
    <property type="nucleotide sequence ID" value="NZ_FOJT01000005.1"/>
</dbReference>
<dbReference type="Gene3D" id="3.40.630.30">
    <property type="match status" value="1"/>
</dbReference>
<dbReference type="GO" id="GO:0016747">
    <property type="term" value="F:acyltransferase activity, transferring groups other than amino-acyl groups"/>
    <property type="evidence" value="ECO:0007669"/>
    <property type="project" value="InterPro"/>
</dbReference>
<evidence type="ECO:0000313" key="3">
    <source>
        <dbReference type="Proteomes" id="UP000199604"/>
    </source>
</evidence>
<organism evidence="2 3">
    <name type="scientific">Flavobacterium swingsii</name>
    <dbReference type="NCBI Taxonomy" id="498292"/>
    <lineage>
        <taxon>Bacteria</taxon>
        <taxon>Pseudomonadati</taxon>
        <taxon>Bacteroidota</taxon>
        <taxon>Flavobacteriia</taxon>
        <taxon>Flavobacteriales</taxon>
        <taxon>Flavobacteriaceae</taxon>
        <taxon>Flavobacterium</taxon>
    </lineage>
</organism>
<sequence>MITLKGNNIYLRALEPEDLDFIFGVENNETIWEVSNTQTPYSRFLIKQYLENAHQDIYEAKQLRLAICKNNASKPLGLIDLFDFDPKNNRAGIGIVIENTENRNQGIGKEALSLLVNYAFMKLNLHQLYANIGSNNEVSLKLFTTFGFQKIGSKKDWTFHEGKYFDEELFQLINTKI</sequence>
<dbReference type="Proteomes" id="UP000199604">
    <property type="component" value="Unassembled WGS sequence"/>
</dbReference>
<accession>A0A1I0Z879</accession>
<feature type="domain" description="N-acetyltransferase" evidence="1">
    <location>
        <begin position="9"/>
        <end position="171"/>
    </location>
</feature>
<dbReference type="Pfam" id="PF13302">
    <property type="entry name" value="Acetyltransf_3"/>
    <property type="match status" value="1"/>
</dbReference>
<keyword evidence="2" id="KW-0808">Transferase</keyword>
<dbReference type="InterPro" id="IPR016181">
    <property type="entry name" value="Acyl_CoA_acyltransferase"/>
</dbReference>
<dbReference type="EMBL" id="FOJT01000005">
    <property type="protein sequence ID" value="SFB21824.1"/>
    <property type="molecule type" value="Genomic_DNA"/>
</dbReference>
<dbReference type="PANTHER" id="PTHR43415">
    <property type="entry name" value="SPERMIDINE N(1)-ACETYLTRANSFERASE"/>
    <property type="match status" value="1"/>
</dbReference>
<dbReference type="PANTHER" id="PTHR43415:SF3">
    <property type="entry name" value="GNAT-FAMILY ACETYLTRANSFERASE"/>
    <property type="match status" value="1"/>
</dbReference>
<keyword evidence="3" id="KW-1185">Reference proteome</keyword>
<dbReference type="OrthoDB" id="893030at2"/>
<dbReference type="STRING" id="498292.SAMN05660845_2093"/>
<evidence type="ECO:0000259" key="1">
    <source>
        <dbReference type="PROSITE" id="PS51186"/>
    </source>
</evidence>